<organism evidence="3 4">
    <name type="scientific">Neocallimastix californiae</name>
    <dbReference type="NCBI Taxonomy" id="1754190"/>
    <lineage>
        <taxon>Eukaryota</taxon>
        <taxon>Fungi</taxon>
        <taxon>Fungi incertae sedis</taxon>
        <taxon>Chytridiomycota</taxon>
        <taxon>Chytridiomycota incertae sedis</taxon>
        <taxon>Neocallimastigomycetes</taxon>
        <taxon>Neocallimastigales</taxon>
        <taxon>Neocallimastigaceae</taxon>
        <taxon>Neocallimastix</taxon>
    </lineage>
</organism>
<dbReference type="Proteomes" id="UP000193920">
    <property type="component" value="Unassembled WGS sequence"/>
</dbReference>
<feature type="chain" id="PRO_5012711392" evidence="2">
    <location>
        <begin position="24"/>
        <end position="463"/>
    </location>
</feature>
<evidence type="ECO:0000256" key="2">
    <source>
        <dbReference type="SAM" id="SignalP"/>
    </source>
</evidence>
<feature type="transmembrane region" description="Helical" evidence="1">
    <location>
        <begin position="395"/>
        <end position="414"/>
    </location>
</feature>
<dbReference type="EMBL" id="MCOG01000164">
    <property type="protein sequence ID" value="ORY32376.1"/>
    <property type="molecule type" value="Genomic_DNA"/>
</dbReference>
<protein>
    <submittedName>
        <fullName evidence="3">Uncharacterized protein</fullName>
    </submittedName>
</protein>
<keyword evidence="1" id="KW-0812">Transmembrane</keyword>
<dbReference type="PROSITE" id="PS50092">
    <property type="entry name" value="TSP1"/>
    <property type="match status" value="1"/>
</dbReference>
<name>A0A1Y2BCE2_9FUNG</name>
<keyword evidence="1" id="KW-0472">Membrane</keyword>
<sequence>MKYLNKKIIYLVLHQFLFGWIYSSSVNNSLPECNACLEDTKTCFNDSLTNSLTIKSRGVAYINLDLLENAKNRGSIVEISYIITSIKNDSITVQVEKNNNSKNQYIIESRDNRVTCSSRKTLKFYNQDEKIAVYCNNLYYDCDIKYEFSILEPEKEREDTPLPQCSECSSPYEGDSCFESIYLPVHSWYYLYYDGYNDGMYLDFLISSHKKDIMRIEVQSNDGLFYLVNTRRDKVRCSEPQKSIPVRWKSPRIAVYCYNNYIGCKFSLFVRSFPMNRENIKELENEKDEDSFNRSSSFKFINKMEKMAGYAESNTPKWSEWSEWSDCIEYQEGMGRRTRERKCLNTAIDFTQHENVTEISSVEIDHLLKSSGYPYCEGSSIETQNCQLEINEQSLENILILVFIISAMILTFYIERGPKQNNNENIVKRNSISNDHSSMERIQREISISENSPLLNTYFRRYD</sequence>
<evidence type="ECO:0000313" key="3">
    <source>
        <dbReference type="EMBL" id="ORY32376.1"/>
    </source>
</evidence>
<dbReference type="InterPro" id="IPR000884">
    <property type="entry name" value="TSP1_rpt"/>
</dbReference>
<keyword evidence="2" id="KW-0732">Signal</keyword>
<dbReference type="OrthoDB" id="2137819at2759"/>
<accession>A0A1Y2BCE2</accession>
<keyword evidence="1" id="KW-1133">Transmembrane helix</keyword>
<comment type="caution">
    <text evidence="3">The sequence shown here is derived from an EMBL/GenBank/DDBJ whole genome shotgun (WGS) entry which is preliminary data.</text>
</comment>
<proteinExistence type="predicted"/>
<dbReference type="InterPro" id="IPR036383">
    <property type="entry name" value="TSP1_rpt_sf"/>
</dbReference>
<dbReference type="AlphaFoldDB" id="A0A1Y2BCE2"/>
<evidence type="ECO:0000313" key="4">
    <source>
        <dbReference type="Proteomes" id="UP000193920"/>
    </source>
</evidence>
<feature type="signal peptide" evidence="2">
    <location>
        <begin position="1"/>
        <end position="23"/>
    </location>
</feature>
<evidence type="ECO:0000256" key="1">
    <source>
        <dbReference type="SAM" id="Phobius"/>
    </source>
</evidence>
<dbReference type="Gene3D" id="2.20.100.10">
    <property type="entry name" value="Thrombospondin type-1 (TSP1) repeat"/>
    <property type="match status" value="1"/>
</dbReference>
<keyword evidence="4" id="KW-1185">Reference proteome</keyword>
<gene>
    <name evidence="3" type="ORF">LY90DRAFT_673551</name>
</gene>
<reference evidence="3 4" key="1">
    <citation type="submission" date="2016-08" db="EMBL/GenBank/DDBJ databases">
        <title>A Parts List for Fungal Cellulosomes Revealed by Comparative Genomics.</title>
        <authorList>
            <consortium name="DOE Joint Genome Institute"/>
            <person name="Haitjema C.H."/>
            <person name="Gilmore S.P."/>
            <person name="Henske J.K."/>
            <person name="Solomon K.V."/>
            <person name="De Groot R."/>
            <person name="Kuo A."/>
            <person name="Mondo S.J."/>
            <person name="Salamov A.A."/>
            <person name="Labutti K."/>
            <person name="Zhao Z."/>
            <person name="Chiniquy J."/>
            <person name="Barry K."/>
            <person name="Brewer H.M."/>
            <person name="Purvine S.O."/>
            <person name="Wright A.T."/>
            <person name="Boxma B."/>
            <person name="Van Alen T."/>
            <person name="Hackstein J.H."/>
            <person name="Baker S.E."/>
            <person name="Grigoriev I.V."/>
            <person name="O'Malley M.A."/>
        </authorList>
    </citation>
    <scope>NUCLEOTIDE SEQUENCE [LARGE SCALE GENOMIC DNA]</scope>
    <source>
        <strain evidence="3 4">G1</strain>
    </source>
</reference>